<accession>A0A428MGJ1</accession>
<name>A0A428MGJ1_9BACT</name>
<feature type="chain" id="PRO_5019511807" evidence="1">
    <location>
        <begin position="22"/>
        <end position="311"/>
    </location>
</feature>
<organism evidence="3 4">
    <name type="scientific">Edaphobacter aggregans</name>
    <dbReference type="NCBI Taxonomy" id="570835"/>
    <lineage>
        <taxon>Bacteria</taxon>
        <taxon>Pseudomonadati</taxon>
        <taxon>Acidobacteriota</taxon>
        <taxon>Terriglobia</taxon>
        <taxon>Terriglobales</taxon>
        <taxon>Acidobacteriaceae</taxon>
        <taxon>Edaphobacter</taxon>
    </lineage>
</organism>
<keyword evidence="1" id="KW-0732">Signal</keyword>
<evidence type="ECO:0000256" key="1">
    <source>
        <dbReference type="SAM" id="SignalP"/>
    </source>
</evidence>
<feature type="signal peptide" evidence="1">
    <location>
        <begin position="1"/>
        <end position="21"/>
    </location>
</feature>
<feature type="domain" description="VWFA" evidence="2">
    <location>
        <begin position="88"/>
        <end position="268"/>
    </location>
</feature>
<dbReference type="InterPro" id="IPR002035">
    <property type="entry name" value="VWF_A"/>
</dbReference>
<dbReference type="SUPFAM" id="SSF53300">
    <property type="entry name" value="vWA-like"/>
    <property type="match status" value="1"/>
</dbReference>
<comment type="caution">
    <text evidence="3">The sequence shown here is derived from an EMBL/GenBank/DDBJ whole genome shotgun (WGS) entry which is preliminary data.</text>
</comment>
<gene>
    <name evidence="3" type="ORF">EDE15_1533</name>
</gene>
<dbReference type="Pfam" id="PF00092">
    <property type="entry name" value="VWA"/>
    <property type="match status" value="1"/>
</dbReference>
<dbReference type="PROSITE" id="PS50234">
    <property type="entry name" value="VWFA"/>
    <property type="match status" value="1"/>
</dbReference>
<dbReference type="CDD" id="cd00198">
    <property type="entry name" value="vWFA"/>
    <property type="match status" value="1"/>
</dbReference>
<dbReference type="InterPro" id="IPR036465">
    <property type="entry name" value="vWFA_dom_sf"/>
</dbReference>
<dbReference type="Gene3D" id="3.40.50.410">
    <property type="entry name" value="von Willebrand factor, type A domain"/>
    <property type="match status" value="1"/>
</dbReference>
<dbReference type="NCBIfam" id="TIGR03436">
    <property type="entry name" value="acidobact_VWFA"/>
    <property type="match status" value="1"/>
</dbReference>
<evidence type="ECO:0000259" key="2">
    <source>
        <dbReference type="PROSITE" id="PS50234"/>
    </source>
</evidence>
<dbReference type="AlphaFoldDB" id="A0A428MGJ1"/>
<dbReference type="Proteomes" id="UP000269669">
    <property type="component" value="Unassembled WGS sequence"/>
</dbReference>
<protein>
    <submittedName>
        <fullName evidence="3">VWFA-related protein</fullName>
    </submittedName>
</protein>
<proteinExistence type="predicted"/>
<keyword evidence="4" id="KW-1185">Reference proteome</keyword>
<dbReference type="EMBL" id="RSDW01000001">
    <property type="protein sequence ID" value="RSL16024.1"/>
    <property type="molecule type" value="Genomic_DNA"/>
</dbReference>
<dbReference type="InterPro" id="IPR017802">
    <property type="entry name" value="VWFA-rel_acidobac-type"/>
</dbReference>
<reference evidence="3 4" key="1">
    <citation type="submission" date="2018-12" db="EMBL/GenBank/DDBJ databases">
        <title>Sequencing of bacterial isolates from soil warming experiment in Harvard Forest, Massachusetts, USA.</title>
        <authorList>
            <person name="Deangelis K."/>
        </authorList>
    </citation>
    <scope>NUCLEOTIDE SEQUENCE [LARGE SCALE GENOMIC DNA]</scope>
    <source>
        <strain evidence="3 4">EB153</strain>
    </source>
</reference>
<sequence>MLNRGLAATAWILCVIGSARAAGAQTPETDVPYTIPVNVDEVNLTFSVKDEVGRWIDDLQLPDLRLLDNGKKPLKVLSFQKLTNLPVHAGILVDTSRSMVHDMPRNRLIVSEMAEHILRSGSDEAFVMQFDFQARIKQDWTRDSAALTASMNGVAKDWRSRLGGTGIFDSIYIACRDQFGGAASGRTGNFILLFSDGLDNESHARIEDVINRCQKSHTSIYVFSDGSKPSHEEGQKVLQELAAKSGGRVLYDQGKGQLENLRLIEGDVRNQYEVVYKPMNLKADGVFHRIKLDCPHRTAFFDVRTGYYAHR</sequence>
<evidence type="ECO:0000313" key="3">
    <source>
        <dbReference type="EMBL" id="RSL16024.1"/>
    </source>
</evidence>
<evidence type="ECO:0000313" key="4">
    <source>
        <dbReference type="Proteomes" id="UP000269669"/>
    </source>
</evidence>